<feature type="region of interest" description="Disordered" evidence="1">
    <location>
        <begin position="49"/>
        <end position="75"/>
    </location>
</feature>
<dbReference type="InParanoid" id="D7SUB2"/>
<keyword evidence="3" id="KW-1185">Reference proteome</keyword>
<dbReference type="HOGENOM" id="CLU_2676144_0_0_1"/>
<dbReference type="Proteomes" id="UP000009183">
    <property type="component" value="Chromosome 4"/>
</dbReference>
<dbReference type="PaxDb" id="29760-VIT_04s0008g03520.t01"/>
<evidence type="ECO:0000313" key="3">
    <source>
        <dbReference type="Proteomes" id="UP000009183"/>
    </source>
</evidence>
<name>D7SUB2_VITVI</name>
<evidence type="ECO:0000256" key="1">
    <source>
        <dbReference type="SAM" id="MobiDB-lite"/>
    </source>
</evidence>
<proteinExistence type="predicted"/>
<protein>
    <submittedName>
        <fullName evidence="2">Uncharacterized protein</fullName>
    </submittedName>
</protein>
<accession>D7SUB2</accession>
<sequence>MQFMWNACLQFGNNRRTSISSNFDKQTARLHDRILHKQVREMLDRTLLRGPQQQPLGGAAGNVDQSDQNQKCPGL</sequence>
<dbReference type="AlphaFoldDB" id="D7SUB2"/>
<evidence type="ECO:0000313" key="2">
    <source>
        <dbReference type="EMBL" id="CBI20861.3"/>
    </source>
</evidence>
<reference evidence="3" key="1">
    <citation type="journal article" date="2007" name="Nature">
        <title>The grapevine genome sequence suggests ancestral hexaploidization in major angiosperm phyla.</title>
        <authorList>
            <consortium name="The French-Italian Public Consortium for Grapevine Genome Characterization."/>
            <person name="Jaillon O."/>
            <person name="Aury J.-M."/>
            <person name="Noel B."/>
            <person name="Policriti A."/>
            <person name="Clepet C."/>
            <person name="Casagrande A."/>
            <person name="Choisne N."/>
            <person name="Aubourg S."/>
            <person name="Vitulo N."/>
            <person name="Jubin C."/>
            <person name="Vezzi A."/>
            <person name="Legeai F."/>
            <person name="Hugueney P."/>
            <person name="Dasilva C."/>
            <person name="Horner D."/>
            <person name="Mica E."/>
            <person name="Jublot D."/>
            <person name="Poulain J."/>
            <person name="Bruyere C."/>
            <person name="Billault A."/>
            <person name="Segurens B."/>
            <person name="Gouyvenoux M."/>
            <person name="Ugarte E."/>
            <person name="Cattonaro F."/>
            <person name="Anthouard V."/>
            <person name="Vico V."/>
            <person name="Del Fabbro C."/>
            <person name="Alaux M."/>
            <person name="Di Gaspero G."/>
            <person name="Dumas V."/>
            <person name="Felice N."/>
            <person name="Paillard S."/>
            <person name="Juman I."/>
            <person name="Moroldo M."/>
            <person name="Scalabrin S."/>
            <person name="Canaguier A."/>
            <person name="Le Clainche I."/>
            <person name="Malacrida G."/>
            <person name="Durand E."/>
            <person name="Pesole G."/>
            <person name="Laucou V."/>
            <person name="Chatelet P."/>
            <person name="Merdinoglu D."/>
            <person name="Delledonne M."/>
            <person name="Pezzotti M."/>
            <person name="Lecharny A."/>
            <person name="Scarpelli C."/>
            <person name="Artiguenave F."/>
            <person name="Pe M.E."/>
            <person name="Valle G."/>
            <person name="Morgante M."/>
            <person name="Caboche M."/>
            <person name="Adam-Blondon A.-F."/>
            <person name="Weissenbach J."/>
            <person name="Quetier F."/>
            <person name="Wincker P."/>
        </authorList>
    </citation>
    <scope>NUCLEOTIDE SEQUENCE [LARGE SCALE GENOMIC DNA]</scope>
    <source>
        <strain evidence="3">cv. Pinot noir / PN40024</strain>
    </source>
</reference>
<dbReference type="EMBL" id="FN595231">
    <property type="protein sequence ID" value="CBI20861.3"/>
    <property type="molecule type" value="Genomic_DNA"/>
</dbReference>
<gene>
    <name evidence="2" type="ordered locus">VIT_04s0008g03520</name>
</gene>
<feature type="compositionally biased region" description="Polar residues" evidence="1">
    <location>
        <begin position="63"/>
        <end position="75"/>
    </location>
</feature>
<organism evidence="2 3">
    <name type="scientific">Vitis vinifera</name>
    <name type="common">Grape</name>
    <dbReference type="NCBI Taxonomy" id="29760"/>
    <lineage>
        <taxon>Eukaryota</taxon>
        <taxon>Viridiplantae</taxon>
        <taxon>Streptophyta</taxon>
        <taxon>Embryophyta</taxon>
        <taxon>Tracheophyta</taxon>
        <taxon>Spermatophyta</taxon>
        <taxon>Magnoliopsida</taxon>
        <taxon>eudicotyledons</taxon>
        <taxon>Gunneridae</taxon>
        <taxon>Pentapetalae</taxon>
        <taxon>rosids</taxon>
        <taxon>Vitales</taxon>
        <taxon>Vitaceae</taxon>
        <taxon>Viteae</taxon>
        <taxon>Vitis</taxon>
    </lineage>
</organism>